<comment type="subcellular location">
    <subcellularLocation>
        <location evidence="1">Cell membrane</location>
        <topology evidence="1">Peripheral membrane protein</topology>
    </subcellularLocation>
</comment>
<organism evidence="9 10">
    <name type="scientific">Merdimonas faecis</name>
    <dbReference type="NCBI Taxonomy" id="1653435"/>
    <lineage>
        <taxon>Bacteria</taxon>
        <taxon>Bacillati</taxon>
        <taxon>Bacillota</taxon>
        <taxon>Clostridia</taxon>
        <taxon>Lachnospirales</taxon>
        <taxon>Lachnospiraceae</taxon>
        <taxon>Merdimonas</taxon>
    </lineage>
</organism>
<keyword evidence="6 9" id="KW-0067">ATP-binding</keyword>
<dbReference type="Gene3D" id="3.40.50.300">
    <property type="entry name" value="P-loop containing nucleotide triphosphate hydrolases"/>
    <property type="match status" value="1"/>
</dbReference>
<keyword evidence="4" id="KW-1003">Cell membrane</keyword>
<dbReference type="InterPro" id="IPR013563">
    <property type="entry name" value="Oligopep_ABC_C"/>
</dbReference>
<dbReference type="GO" id="GO:0005886">
    <property type="term" value="C:plasma membrane"/>
    <property type="evidence" value="ECO:0007669"/>
    <property type="project" value="UniProtKB-SubCell"/>
</dbReference>
<evidence type="ECO:0000313" key="9">
    <source>
        <dbReference type="EMBL" id="HJH49389.1"/>
    </source>
</evidence>
<evidence type="ECO:0000256" key="2">
    <source>
        <dbReference type="ARBA" id="ARBA00005417"/>
    </source>
</evidence>
<dbReference type="RefSeq" id="WP_070090086.1">
    <property type="nucleotide sequence ID" value="NZ_CABMJS010000026.1"/>
</dbReference>
<dbReference type="Pfam" id="PF08352">
    <property type="entry name" value="oligo_HPY"/>
    <property type="match status" value="1"/>
</dbReference>
<dbReference type="EMBL" id="DYXE01000038">
    <property type="protein sequence ID" value="HJH49389.1"/>
    <property type="molecule type" value="Genomic_DNA"/>
</dbReference>
<feature type="domain" description="ABC transporter" evidence="8">
    <location>
        <begin position="5"/>
        <end position="256"/>
    </location>
</feature>
<reference evidence="9" key="2">
    <citation type="submission" date="2021-09" db="EMBL/GenBank/DDBJ databases">
        <authorList>
            <person name="Gilroy R."/>
        </authorList>
    </citation>
    <scope>NUCLEOTIDE SEQUENCE</scope>
    <source>
        <strain evidence="9">USAMLcec4-12693</strain>
    </source>
</reference>
<keyword evidence="5" id="KW-0547">Nucleotide-binding</keyword>
<dbReference type="GO" id="GO:0016887">
    <property type="term" value="F:ATP hydrolysis activity"/>
    <property type="evidence" value="ECO:0007669"/>
    <property type="project" value="InterPro"/>
</dbReference>
<reference evidence="9" key="1">
    <citation type="journal article" date="2021" name="PeerJ">
        <title>Extensive microbial diversity within the chicken gut microbiome revealed by metagenomics and culture.</title>
        <authorList>
            <person name="Gilroy R."/>
            <person name="Ravi A."/>
            <person name="Getino M."/>
            <person name="Pursley I."/>
            <person name="Horton D.L."/>
            <person name="Alikhan N.F."/>
            <person name="Baker D."/>
            <person name="Gharbi K."/>
            <person name="Hall N."/>
            <person name="Watson M."/>
            <person name="Adriaenssens E.M."/>
            <person name="Foster-Nyarko E."/>
            <person name="Jarju S."/>
            <person name="Secka A."/>
            <person name="Antonio M."/>
            <person name="Oren A."/>
            <person name="Chaudhuri R.R."/>
            <person name="La Ragione R."/>
            <person name="Hildebrand F."/>
            <person name="Pallen M.J."/>
        </authorList>
    </citation>
    <scope>NUCLEOTIDE SEQUENCE</scope>
    <source>
        <strain evidence="9">USAMLcec4-12693</strain>
    </source>
</reference>
<evidence type="ECO:0000256" key="3">
    <source>
        <dbReference type="ARBA" id="ARBA00022448"/>
    </source>
</evidence>
<dbReference type="FunFam" id="3.40.50.300:FF:000016">
    <property type="entry name" value="Oligopeptide ABC transporter ATP-binding component"/>
    <property type="match status" value="1"/>
</dbReference>
<dbReference type="InterPro" id="IPR027417">
    <property type="entry name" value="P-loop_NTPase"/>
</dbReference>
<dbReference type="AlphaFoldDB" id="A0A9D2VWT1"/>
<keyword evidence="3" id="KW-0813">Transport</keyword>
<dbReference type="InterPro" id="IPR050388">
    <property type="entry name" value="ABC_Ni/Peptide_Import"/>
</dbReference>
<evidence type="ECO:0000256" key="4">
    <source>
        <dbReference type="ARBA" id="ARBA00022475"/>
    </source>
</evidence>
<accession>A0A9D2VWT1</accession>
<dbReference type="InterPro" id="IPR003439">
    <property type="entry name" value="ABC_transporter-like_ATP-bd"/>
</dbReference>
<dbReference type="PROSITE" id="PS00211">
    <property type="entry name" value="ABC_TRANSPORTER_1"/>
    <property type="match status" value="1"/>
</dbReference>
<dbReference type="CDD" id="cd03257">
    <property type="entry name" value="ABC_NikE_OppD_transporters"/>
    <property type="match status" value="1"/>
</dbReference>
<dbReference type="OrthoDB" id="9806285at2"/>
<sequence>MESLLEVKNLSFSFRTYGGVVKAVRNVSFDVRPGEILGIVGESGCGKSVTAQCTMRLNPEPPGFFEGGEILYKGEDILKMNEKELRKIRGTEIGFIFQDPMTSLNPTMKIGKQIEEVFIKNKEMSHAEKKQKAMEILRLVGISDEERRYNQYPHELSGGMKQRVMIAIALVGRPSIVIADEPTTSLDVTIEAQILDLLKELQKTTGTSIIMITHDLGVIAKLCDRVLVMYGGKVVEKGLVNEIFYGTAHPYTKGLMQSIAKLDTKKGEKLHPIEGTPPDLFAPPKGCPFAARCEYAMEICSEMPPETYDLSEEHMTCCWLQHEFAPDNDLRRPDAKKREVE</sequence>
<dbReference type="SUPFAM" id="SSF52540">
    <property type="entry name" value="P-loop containing nucleoside triphosphate hydrolases"/>
    <property type="match status" value="1"/>
</dbReference>
<dbReference type="GO" id="GO:0015833">
    <property type="term" value="P:peptide transport"/>
    <property type="evidence" value="ECO:0007669"/>
    <property type="project" value="InterPro"/>
</dbReference>
<dbReference type="InterPro" id="IPR003593">
    <property type="entry name" value="AAA+_ATPase"/>
</dbReference>
<proteinExistence type="inferred from homology"/>
<comment type="caution">
    <text evidence="9">The sequence shown here is derived from an EMBL/GenBank/DDBJ whole genome shotgun (WGS) entry which is preliminary data.</text>
</comment>
<gene>
    <name evidence="9" type="ORF">K8V39_03905</name>
</gene>
<protein>
    <submittedName>
        <fullName evidence="9">ABC transporter ATP-binding protein</fullName>
    </submittedName>
</protein>
<dbReference type="InterPro" id="IPR017871">
    <property type="entry name" value="ABC_transporter-like_CS"/>
</dbReference>
<evidence type="ECO:0000313" key="10">
    <source>
        <dbReference type="Proteomes" id="UP000813420"/>
    </source>
</evidence>
<dbReference type="GO" id="GO:0005524">
    <property type="term" value="F:ATP binding"/>
    <property type="evidence" value="ECO:0007669"/>
    <property type="project" value="UniProtKB-KW"/>
</dbReference>
<evidence type="ECO:0000256" key="6">
    <source>
        <dbReference type="ARBA" id="ARBA00022840"/>
    </source>
</evidence>
<dbReference type="PROSITE" id="PS50893">
    <property type="entry name" value="ABC_TRANSPORTER_2"/>
    <property type="match status" value="1"/>
</dbReference>
<dbReference type="SMART" id="SM00382">
    <property type="entry name" value="AAA"/>
    <property type="match status" value="1"/>
</dbReference>
<dbReference type="Pfam" id="PF00005">
    <property type="entry name" value="ABC_tran"/>
    <property type="match status" value="1"/>
</dbReference>
<keyword evidence="7" id="KW-0472">Membrane</keyword>
<dbReference type="Proteomes" id="UP000813420">
    <property type="component" value="Unassembled WGS sequence"/>
</dbReference>
<name>A0A9D2VWT1_9FIRM</name>
<evidence type="ECO:0000256" key="7">
    <source>
        <dbReference type="ARBA" id="ARBA00023136"/>
    </source>
</evidence>
<dbReference type="PANTHER" id="PTHR43297:SF2">
    <property type="entry name" value="DIPEPTIDE TRANSPORT ATP-BINDING PROTEIN DPPD"/>
    <property type="match status" value="1"/>
</dbReference>
<evidence type="ECO:0000259" key="8">
    <source>
        <dbReference type="PROSITE" id="PS50893"/>
    </source>
</evidence>
<evidence type="ECO:0000256" key="1">
    <source>
        <dbReference type="ARBA" id="ARBA00004202"/>
    </source>
</evidence>
<dbReference type="NCBIfam" id="TIGR01727">
    <property type="entry name" value="oligo_HPY"/>
    <property type="match status" value="1"/>
</dbReference>
<evidence type="ECO:0000256" key="5">
    <source>
        <dbReference type="ARBA" id="ARBA00022741"/>
    </source>
</evidence>
<dbReference type="PANTHER" id="PTHR43297">
    <property type="entry name" value="OLIGOPEPTIDE TRANSPORT ATP-BINDING PROTEIN APPD"/>
    <property type="match status" value="1"/>
</dbReference>
<comment type="similarity">
    <text evidence="2">Belongs to the ABC transporter superfamily.</text>
</comment>